<gene>
    <name evidence="2" type="ORF">MtrunA17_Chr7g0262431</name>
</gene>
<feature type="compositionally biased region" description="Polar residues" evidence="1">
    <location>
        <begin position="13"/>
        <end position="27"/>
    </location>
</feature>
<dbReference type="Gramene" id="rna43015">
    <property type="protein sequence ID" value="RHN48313.1"/>
    <property type="gene ID" value="gene43015"/>
</dbReference>
<name>A0A396H6D2_MEDTR</name>
<evidence type="ECO:0000313" key="2">
    <source>
        <dbReference type="EMBL" id="RHN48313.1"/>
    </source>
</evidence>
<organism evidence="2 3">
    <name type="scientific">Medicago truncatula</name>
    <name type="common">Barrel medic</name>
    <name type="synonym">Medicago tribuloides</name>
    <dbReference type="NCBI Taxonomy" id="3880"/>
    <lineage>
        <taxon>Eukaryota</taxon>
        <taxon>Viridiplantae</taxon>
        <taxon>Streptophyta</taxon>
        <taxon>Embryophyta</taxon>
        <taxon>Tracheophyta</taxon>
        <taxon>Spermatophyta</taxon>
        <taxon>Magnoliopsida</taxon>
        <taxon>eudicotyledons</taxon>
        <taxon>Gunneridae</taxon>
        <taxon>Pentapetalae</taxon>
        <taxon>rosids</taxon>
        <taxon>fabids</taxon>
        <taxon>Fabales</taxon>
        <taxon>Fabaceae</taxon>
        <taxon>Papilionoideae</taxon>
        <taxon>50 kb inversion clade</taxon>
        <taxon>NPAAA clade</taxon>
        <taxon>Hologalegina</taxon>
        <taxon>IRL clade</taxon>
        <taxon>Trifolieae</taxon>
        <taxon>Medicago</taxon>
    </lineage>
</organism>
<evidence type="ECO:0000256" key="1">
    <source>
        <dbReference type="SAM" id="MobiDB-lite"/>
    </source>
</evidence>
<dbReference type="AlphaFoldDB" id="A0A396H6D2"/>
<sequence length="40" mass="4477">MHQQILHPLQPVNKPNSSKTENSNNGPWLNFCSVPDSSET</sequence>
<evidence type="ECO:0000313" key="3">
    <source>
        <dbReference type="Proteomes" id="UP000265566"/>
    </source>
</evidence>
<dbReference type="Proteomes" id="UP000265566">
    <property type="component" value="Chromosome 7"/>
</dbReference>
<dbReference type="EMBL" id="PSQE01000007">
    <property type="protein sequence ID" value="RHN48313.1"/>
    <property type="molecule type" value="Genomic_DNA"/>
</dbReference>
<accession>A0A396H6D2</accession>
<protein>
    <submittedName>
        <fullName evidence="2">Uncharacterized protein</fullName>
    </submittedName>
</protein>
<reference evidence="3" key="1">
    <citation type="journal article" date="2018" name="Nat. Plants">
        <title>Whole-genome landscape of Medicago truncatula symbiotic genes.</title>
        <authorList>
            <person name="Pecrix Y."/>
            <person name="Staton S.E."/>
            <person name="Sallet E."/>
            <person name="Lelandais-Briere C."/>
            <person name="Moreau S."/>
            <person name="Carrere S."/>
            <person name="Blein T."/>
            <person name="Jardinaud M.F."/>
            <person name="Latrasse D."/>
            <person name="Zouine M."/>
            <person name="Zahm M."/>
            <person name="Kreplak J."/>
            <person name="Mayjonade B."/>
            <person name="Satge C."/>
            <person name="Perez M."/>
            <person name="Cauet S."/>
            <person name="Marande W."/>
            <person name="Chantry-Darmon C."/>
            <person name="Lopez-Roques C."/>
            <person name="Bouchez O."/>
            <person name="Berard A."/>
            <person name="Debelle F."/>
            <person name="Munos S."/>
            <person name="Bendahmane A."/>
            <person name="Berges H."/>
            <person name="Niebel A."/>
            <person name="Buitink J."/>
            <person name="Frugier F."/>
            <person name="Benhamed M."/>
            <person name="Crespi M."/>
            <person name="Gouzy J."/>
            <person name="Gamas P."/>
        </authorList>
    </citation>
    <scope>NUCLEOTIDE SEQUENCE [LARGE SCALE GENOMIC DNA]</scope>
    <source>
        <strain evidence="3">cv. Jemalong A17</strain>
    </source>
</reference>
<proteinExistence type="predicted"/>
<feature type="region of interest" description="Disordered" evidence="1">
    <location>
        <begin position="1"/>
        <end position="40"/>
    </location>
</feature>
<comment type="caution">
    <text evidence="2">The sequence shown here is derived from an EMBL/GenBank/DDBJ whole genome shotgun (WGS) entry which is preliminary data.</text>
</comment>